<dbReference type="EMBL" id="LN853472">
    <property type="protein sequence ID" value="CRY96013.1"/>
    <property type="molecule type" value="Genomic_DNA"/>
</dbReference>
<sequence length="128" mass="14665">MCNESNIQNKKSFVACFNLIKLIASGYALIALLIGCITYTWYHEWQEVEALEVGNQRIDEFRKEVNRIHIRLIEFSLLGETVLDWDETDLAMGVYALDNGRITRSDDNDGDAACETCTRTIVYTSARY</sequence>
<evidence type="ECO:0000313" key="2">
    <source>
        <dbReference type="EMBL" id="CRY96013.1"/>
    </source>
</evidence>
<reference evidence="2" key="2">
    <citation type="submission" date="2015-07" db="EMBL/GenBank/DDBJ databases">
        <title>Plasmids, circular viruses and viroids from rat gut.</title>
        <authorList>
            <person name="Jorgensen T.J."/>
            <person name="Hansen M.A."/>
            <person name="Xu Z."/>
            <person name="Tabak M.A."/>
            <person name="Sorensen S.J."/>
            <person name="Hansen L.H."/>
        </authorList>
    </citation>
    <scope>NUCLEOTIDE SEQUENCE</scope>
    <source>
        <strain evidence="2">RGFK0868</strain>
    </source>
</reference>
<organism evidence="2">
    <name type="scientific">uncultured prokaryote</name>
    <dbReference type="NCBI Taxonomy" id="198431"/>
    <lineage>
        <taxon>unclassified sequences</taxon>
        <taxon>environmental samples</taxon>
    </lineage>
</organism>
<evidence type="ECO:0000256" key="1">
    <source>
        <dbReference type="SAM" id="Phobius"/>
    </source>
</evidence>
<keyword evidence="1" id="KW-1133">Transmembrane helix</keyword>
<reference evidence="2" key="1">
    <citation type="submission" date="2015-06" db="EMBL/GenBank/DDBJ databases">
        <authorList>
            <person name="Joergensen T."/>
        </authorList>
    </citation>
    <scope>NUCLEOTIDE SEQUENCE</scope>
    <source>
        <strain evidence="2">RGFK0868</strain>
    </source>
</reference>
<name>A0A0H5Q2A5_9ZZZZ</name>
<keyword evidence="1" id="KW-0812">Transmembrane</keyword>
<dbReference type="AlphaFoldDB" id="A0A0H5Q2A5"/>
<feature type="transmembrane region" description="Helical" evidence="1">
    <location>
        <begin position="12"/>
        <end position="42"/>
    </location>
</feature>
<accession>A0A0H5Q2A5</accession>
<keyword evidence="1" id="KW-0472">Membrane</keyword>
<proteinExistence type="predicted"/>
<protein>
    <submittedName>
        <fullName evidence="2">Uncharacterized protein</fullName>
    </submittedName>
</protein>